<name>A0A8J6TKF3_9CHLR</name>
<feature type="non-terminal residue" evidence="2">
    <location>
        <position position="1"/>
    </location>
</feature>
<proteinExistence type="inferred from homology"/>
<reference evidence="2 3" key="1">
    <citation type="submission" date="2020-08" db="EMBL/GenBank/DDBJ databases">
        <title>Bridging the membrane lipid divide: bacteria of the FCB group superphylum have the potential to synthesize archaeal ether lipids.</title>
        <authorList>
            <person name="Villanueva L."/>
            <person name="Von Meijenfeldt F.A.B."/>
            <person name="Westbye A.B."/>
            <person name="Yadav S."/>
            <person name="Hopmans E.C."/>
            <person name="Dutilh B.E."/>
            <person name="Sinninghe Damste J.S."/>
        </authorList>
    </citation>
    <scope>NUCLEOTIDE SEQUENCE [LARGE SCALE GENOMIC DNA]</scope>
    <source>
        <strain evidence="2">NIOZ-UU36</strain>
    </source>
</reference>
<protein>
    <submittedName>
        <fullName evidence="2">PD40 domain-containing protein</fullName>
    </submittedName>
</protein>
<accession>A0A8J6TKF3</accession>
<organism evidence="2 3">
    <name type="scientific">Candidatus Desulfolinea nitratireducens</name>
    <dbReference type="NCBI Taxonomy" id="2841698"/>
    <lineage>
        <taxon>Bacteria</taxon>
        <taxon>Bacillati</taxon>
        <taxon>Chloroflexota</taxon>
        <taxon>Anaerolineae</taxon>
        <taxon>Anaerolineales</taxon>
        <taxon>Anaerolineales incertae sedis</taxon>
        <taxon>Candidatus Desulfolinea</taxon>
    </lineage>
</organism>
<dbReference type="Pfam" id="PF07676">
    <property type="entry name" value="PD40"/>
    <property type="match status" value="2"/>
</dbReference>
<gene>
    <name evidence="2" type="ORF">H8E29_16305</name>
</gene>
<evidence type="ECO:0000313" key="3">
    <source>
        <dbReference type="Proteomes" id="UP000614469"/>
    </source>
</evidence>
<dbReference type="InterPro" id="IPR011659">
    <property type="entry name" value="WD40"/>
</dbReference>
<dbReference type="PANTHER" id="PTHR36842">
    <property type="entry name" value="PROTEIN TOLB HOMOLOG"/>
    <property type="match status" value="1"/>
</dbReference>
<comment type="caution">
    <text evidence="2">The sequence shown here is derived from an EMBL/GenBank/DDBJ whole genome shotgun (WGS) entry which is preliminary data.</text>
</comment>
<dbReference type="InterPro" id="IPR011042">
    <property type="entry name" value="6-blade_b-propeller_TolB-like"/>
</dbReference>
<dbReference type="SUPFAM" id="SSF69304">
    <property type="entry name" value="Tricorn protease N-terminal domain"/>
    <property type="match status" value="1"/>
</dbReference>
<dbReference type="Gene3D" id="2.120.10.30">
    <property type="entry name" value="TolB, C-terminal domain"/>
    <property type="match status" value="2"/>
</dbReference>
<sequence length="147" mass="16614">TPSGWDPTWSPDGKEILFASDHGGSIQMYIVSSNGGNPRQVNLMNNLRGRTDWSSRGEIVTYSGTSWNRELYLMNVDGTNLHQITPEGGNSQGPSFSPDGNWVTFTAYFDHYGEDHGCEIYIMRTDGTDLRRLTDNDYCDWQPRWGP</sequence>
<dbReference type="EMBL" id="JACNJN010000197">
    <property type="protein sequence ID" value="MBC8336824.1"/>
    <property type="molecule type" value="Genomic_DNA"/>
</dbReference>
<dbReference type="AlphaFoldDB" id="A0A8J6TKF3"/>
<evidence type="ECO:0000256" key="1">
    <source>
        <dbReference type="ARBA" id="ARBA00009820"/>
    </source>
</evidence>
<dbReference type="Proteomes" id="UP000614469">
    <property type="component" value="Unassembled WGS sequence"/>
</dbReference>
<comment type="similarity">
    <text evidence="1">Belongs to the TolB family.</text>
</comment>
<evidence type="ECO:0000313" key="2">
    <source>
        <dbReference type="EMBL" id="MBC8336824.1"/>
    </source>
</evidence>
<dbReference type="PANTHER" id="PTHR36842:SF1">
    <property type="entry name" value="PROTEIN TOLB"/>
    <property type="match status" value="1"/>
</dbReference>